<name>A0A7Z0D6N5_9ACTN</name>
<evidence type="ECO:0000259" key="7">
    <source>
        <dbReference type="Pfam" id="PF00496"/>
    </source>
</evidence>
<feature type="signal peptide" evidence="6">
    <location>
        <begin position="1"/>
        <end position="37"/>
    </location>
</feature>
<gene>
    <name evidence="8" type="ORF">GGQ54_000447</name>
</gene>
<dbReference type="GO" id="GO:0015833">
    <property type="term" value="P:peptide transport"/>
    <property type="evidence" value="ECO:0007669"/>
    <property type="project" value="TreeGrafter"/>
</dbReference>
<keyword evidence="3" id="KW-0813">Transport</keyword>
<feature type="transmembrane region" description="Helical" evidence="5">
    <location>
        <begin position="576"/>
        <end position="597"/>
    </location>
</feature>
<dbReference type="AlphaFoldDB" id="A0A7Z0D6N5"/>
<keyword evidence="4 6" id="KW-0732">Signal</keyword>
<dbReference type="GO" id="GO:1904680">
    <property type="term" value="F:peptide transmembrane transporter activity"/>
    <property type="evidence" value="ECO:0007669"/>
    <property type="project" value="TreeGrafter"/>
</dbReference>
<evidence type="ECO:0000313" key="8">
    <source>
        <dbReference type="EMBL" id="NYI69887.1"/>
    </source>
</evidence>
<dbReference type="PANTHER" id="PTHR30290">
    <property type="entry name" value="PERIPLASMIC BINDING COMPONENT OF ABC TRANSPORTER"/>
    <property type="match status" value="1"/>
</dbReference>
<proteinExistence type="inferred from homology"/>
<sequence length="608" mass="65905">MDRLKRRTLPRRWLAAIASLALALGLAVTGASAPARAEDPPRLRVALTSDIDTLNPFQAVFLTSTGLLRYQYEVIVGVGVNNEPVPGLASEWTTSPDAKVWTYTFPEGRLWSDGQPLTAEDARWTLQSIKDNEALGTANGGLVENMAEIAAPDPQTLVITLTEPQASNPGFEIPIVPKHVWENVDAETYPNDRDTVGSGPYVIKSYAQGQSVDLDVNPNFWRGPAPNGGLTYAVYRNLDAAVQALRSAEVDFVTQLTPAQFDSLANQPGITTNPGNGRRFTSVNINHGQRGPDDTEYGDGNAALKDPLVRQAIMHSIDNQALIDRVLQGYGEPGVTQEPPVYPDYFGLAAGTEPYAFDPAEANRLLDQAGYARGSDGKRLGPDRKPLQLRMLVRNSDPTHTQIADFVKAWLADVGIGVDVSAMSANQLDEVTTAGNYDLYVSGWSINPDPDYQLSINTCDRRVDAEGNGNSEANYCNPEFDELYAQQHTELDPARRAELVKQAWSIMYRDAVVRPVYYQQQLEAYRSDRFDAFTRQPAEGGIIAYQNYYWGFHAAAPAAPAAGPGGAGGAGGGMPVGGWVAIGVGVLLAIFGGVYLARRRGTSADDRE</sequence>
<evidence type="ECO:0000256" key="5">
    <source>
        <dbReference type="SAM" id="Phobius"/>
    </source>
</evidence>
<accession>A0A7Z0D6N5</accession>
<keyword evidence="5" id="KW-0472">Membrane</keyword>
<dbReference type="PANTHER" id="PTHR30290:SF10">
    <property type="entry name" value="PERIPLASMIC OLIGOPEPTIDE-BINDING PROTEIN-RELATED"/>
    <property type="match status" value="1"/>
</dbReference>
<dbReference type="Proteomes" id="UP000527616">
    <property type="component" value="Unassembled WGS sequence"/>
</dbReference>
<reference evidence="8 9" key="1">
    <citation type="submission" date="2020-07" db="EMBL/GenBank/DDBJ databases">
        <title>Sequencing the genomes of 1000 actinobacteria strains.</title>
        <authorList>
            <person name="Klenk H.-P."/>
        </authorList>
    </citation>
    <scope>NUCLEOTIDE SEQUENCE [LARGE SCALE GENOMIC DNA]</scope>
    <source>
        <strain evidence="8 9">DSM 103164</strain>
    </source>
</reference>
<dbReference type="Gene3D" id="3.10.105.10">
    <property type="entry name" value="Dipeptide-binding Protein, Domain 3"/>
    <property type="match status" value="1"/>
</dbReference>
<dbReference type="GO" id="GO:0043190">
    <property type="term" value="C:ATP-binding cassette (ABC) transporter complex"/>
    <property type="evidence" value="ECO:0007669"/>
    <property type="project" value="InterPro"/>
</dbReference>
<feature type="domain" description="Solute-binding protein family 5" evidence="7">
    <location>
        <begin position="83"/>
        <end position="455"/>
    </location>
</feature>
<dbReference type="GO" id="GO:0030313">
    <property type="term" value="C:cell envelope"/>
    <property type="evidence" value="ECO:0007669"/>
    <property type="project" value="UniProtKB-SubCell"/>
</dbReference>
<dbReference type="RefSeq" id="WP_179443905.1">
    <property type="nucleotide sequence ID" value="NZ_JACBZS010000001.1"/>
</dbReference>
<evidence type="ECO:0000313" key="9">
    <source>
        <dbReference type="Proteomes" id="UP000527616"/>
    </source>
</evidence>
<dbReference type="InterPro" id="IPR000914">
    <property type="entry name" value="SBP_5_dom"/>
</dbReference>
<dbReference type="InterPro" id="IPR039424">
    <property type="entry name" value="SBP_5"/>
</dbReference>
<keyword evidence="5" id="KW-1133">Transmembrane helix</keyword>
<keyword evidence="9" id="KW-1185">Reference proteome</keyword>
<dbReference type="GO" id="GO:0042597">
    <property type="term" value="C:periplasmic space"/>
    <property type="evidence" value="ECO:0007669"/>
    <property type="project" value="UniProtKB-ARBA"/>
</dbReference>
<protein>
    <submittedName>
        <fullName evidence="8">Peptide/nickel transport system substrate-binding protein</fullName>
    </submittedName>
</protein>
<dbReference type="CDD" id="cd00995">
    <property type="entry name" value="PBP2_NikA_DppA_OppA_like"/>
    <property type="match status" value="1"/>
</dbReference>
<evidence type="ECO:0000256" key="4">
    <source>
        <dbReference type="ARBA" id="ARBA00022729"/>
    </source>
</evidence>
<dbReference type="Pfam" id="PF00496">
    <property type="entry name" value="SBP_bac_5"/>
    <property type="match status" value="1"/>
</dbReference>
<comment type="subcellular location">
    <subcellularLocation>
        <location evidence="1">Cell envelope</location>
    </subcellularLocation>
</comment>
<dbReference type="InterPro" id="IPR030678">
    <property type="entry name" value="Peptide/Ni-bd"/>
</dbReference>
<evidence type="ECO:0000256" key="2">
    <source>
        <dbReference type="ARBA" id="ARBA00005695"/>
    </source>
</evidence>
<comment type="caution">
    <text evidence="8">The sequence shown here is derived from an EMBL/GenBank/DDBJ whole genome shotgun (WGS) entry which is preliminary data.</text>
</comment>
<evidence type="ECO:0000256" key="6">
    <source>
        <dbReference type="SAM" id="SignalP"/>
    </source>
</evidence>
<evidence type="ECO:0000256" key="1">
    <source>
        <dbReference type="ARBA" id="ARBA00004196"/>
    </source>
</evidence>
<comment type="similarity">
    <text evidence="2">Belongs to the bacterial solute-binding protein 5 family.</text>
</comment>
<evidence type="ECO:0000256" key="3">
    <source>
        <dbReference type="ARBA" id="ARBA00022448"/>
    </source>
</evidence>
<dbReference type="PIRSF" id="PIRSF002741">
    <property type="entry name" value="MppA"/>
    <property type="match status" value="1"/>
</dbReference>
<dbReference type="EMBL" id="JACBZS010000001">
    <property type="protein sequence ID" value="NYI69887.1"/>
    <property type="molecule type" value="Genomic_DNA"/>
</dbReference>
<organism evidence="8 9">
    <name type="scientific">Naumannella cuiyingiana</name>
    <dbReference type="NCBI Taxonomy" id="1347891"/>
    <lineage>
        <taxon>Bacteria</taxon>
        <taxon>Bacillati</taxon>
        <taxon>Actinomycetota</taxon>
        <taxon>Actinomycetes</taxon>
        <taxon>Propionibacteriales</taxon>
        <taxon>Propionibacteriaceae</taxon>
        <taxon>Naumannella</taxon>
    </lineage>
</organism>
<dbReference type="Gene3D" id="3.40.190.10">
    <property type="entry name" value="Periplasmic binding protein-like II"/>
    <property type="match status" value="1"/>
</dbReference>
<keyword evidence="5" id="KW-0812">Transmembrane</keyword>
<feature type="chain" id="PRO_5031137189" evidence="6">
    <location>
        <begin position="38"/>
        <end position="608"/>
    </location>
</feature>
<dbReference type="SUPFAM" id="SSF53850">
    <property type="entry name" value="Periplasmic binding protein-like II"/>
    <property type="match status" value="1"/>
</dbReference>